<keyword evidence="6" id="KW-0963">Cytoplasm</keyword>
<comment type="subcellular location">
    <subcellularLocation>
        <location evidence="6 7">Cytoplasm</location>
    </subcellularLocation>
</comment>
<dbReference type="InterPro" id="IPR000807">
    <property type="entry name" value="ImidazoleglycerolP_deHydtase"/>
</dbReference>
<dbReference type="EC" id="4.2.1.19" evidence="6 7"/>
<dbReference type="InterPro" id="IPR038494">
    <property type="entry name" value="IGPD_sf"/>
</dbReference>
<protein>
    <recommendedName>
        <fullName evidence="2 6">Imidazoleglycerol-phosphate dehydratase</fullName>
        <shortName evidence="6">IGPD</shortName>
        <ecNumber evidence="6 7">4.2.1.19</ecNumber>
    </recommendedName>
</protein>
<dbReference type="InterPro" id="IPR020565">
    <property type="entry name" value="ImidazoleglycerP_deHydtase_CS"/>
</dbReference>
<evidence type="ECO:0000313" key="9">
    <source>
        <dbReference type="Proteomes" id="UP000217083"/>
    </source>
</evidence>
<dbReference type="GO" id="GO:0005737">
    <property type="term" value="C:cytoplasm"/>
    <property type="evidence" value="ECO:0007669"/>
    <property type="project" value="UniProtKB-SubCell"/>
</dbReference>
<dbReference type="EMBL" id="NPIA01000004">
    <property type="protein sequence ID" value="OZM56992.1"/>
    <property type="molecule type" value="Genomic_DNA"/>
</dbReference>
<evidence type="ECO:0000256" key="2">
    <source>
        <dbReference type="ARBA" id="ARBA00016664"/>
    </source>
</evidence>
<dbReference type="FunFam" id="3.30.230.40:FF:000003">
    <property type="entry name" value="Imidazoleglycerol-phosphate dehydratase HisB"/>
    <property type="match status" value="1"/>
</dbReference>
<dbReference type="PROSITE" id="PS00954">
    <property type="entry name" value="IGP_DEHYDRATASE_1"/>
    <property type="match status" value="1"/>
</dbReference>
<comment type="similarity">
    <text evidence="6 7">Belongs to the imidazoleglycerol-phosphate dehydratase family.</text>
</comment>
<dbReference type="RefSeq" id="WP_094924543.1">
    <property type="nucleotide sequence ID" value="NZ_NPIA01000004.1"/>
</dbReference>
<comment type="catalytic activity">
    <reaction evidence="6 7">
        <text>D-erythro-1-(imidazol-4-yl)glycerol 3-phosphate = 3-(imidazol-4-yl)-2-oxopropyl phosphate + H2O</text>
        <dbReference type="Rhea" id="RHEA:11040"/>
        <dbReference type="ChEBI" id="CHEBI:15377"/>
        <dbReference type="ChEBI" id="CHEBI:57766"/>
        <dbReference type="ChEBI" id="CHEBI:58278"/>
        <dbReference type="EC" id="4.2.1.19"/>
    </reaction>
</comment>
<reference evidence="8 9" key="2">
    <citation type="submission" date="2017-09" db="EMBL/GenBank/DDBJ databases">
        <title>Bacillus patelloidae sp. nov., isolated from the intestinal tract of a marine limpet.</title>
        <authorList>
            <person name="Liu R."/>
            <person name="Dong C."/>
            <person name="Shao Z."/>
        </authorList>
    </citation>
    <scope>NUCLEOTIDE SEQUENCE [LARGE SCALE GENOMIC DNA]</scope>
    <source>
        <strain evidence="8 9">SA5d-4</strain>
    </source>
</reference>
<dbReference type="PANTHER" id="PTHR23133">
    <property type="entry name" value="IMIDAZOLEGLYCEROL-PHOSPHATE DEHYDRATASE HIS7"/>
    <property type="match status" value="1"/>
</dbReference>
<dbReference type="PROSITE" id="PS00955">
    <property type="entry name" value="IGP_DEHYDRATASE_2"/>
    <property type="match status" value="1"/>
</dbReference>
<dbReference type="Pfam" id="PF00475">
    <property type="entry name" value="IGPD"/>
    <property type="match status" value="1"/>
</dbReference>
<sequence length="192" mass="21274">MRVAEINRETLETKVAVKLTVDGTGKSSIQTGVGFLDHMLTLLAFHSGMDINVVCEGDLYVDDHHSVEDIGLALGQALKNALGDKKGIKRYSSLFIPMDESLCRIALDISNRPTFVYNVPFTREKIGNIDTQNFKEFLKSFVNEARITLHIDVLYGENDHHKIEAVFKALARAIKEAVTVTSNKLPSSKGVL</sequence>
<dbReference type="UniPathway" id="UPA00031">
    <property type="reaction ID" value="UER00011"/>
</dbReference>
<keyword evidence="3 6" id="KW-0028">Amino-acid biosynthesis</keyword>
<comment type="pathway">
    <text evidence="1 6 7">Amino-acid biosynthesis; L-histidine biosynthesis; L-histidine from 5-phospho-alpha-D-ribose 1-diphosphate: step 6/9.</text>
</comment>
<evidence type="ECO:0000313" key="8">
    <source>
        <dbReference type="EMBL" id="OZM56992.1"/>
    </source>
</evidence>
<dbReference type="Proteomes" id="UP000217083">
    <property type="component" value="Unassembled WGS sequence"/>
</dbReference>
<evidence type="ECO:0000256" key="6">
    <source>
        <dbReference type="HAMAP-Rule" id="MF_00076"/>
    </source>
</evidence>
<keyword evidence="4 6" id="KW-0368">Histidine biosynthesis</keyword>
<reference evidence="9" key="1">
    <citation type="submission" date="2017-08" db="EMBL/GenBank/DDBJ databases">
        <authorList>
            <person name="Huang Z."/>
        </authorList>
    </citation>
    <scope>NUCLEOTIDE SEQUENCE [LARGE SCALE GENOMIC DNA]</scope>
    <source>
        <strain evidence="9">SA5d-4</strain>
    </source>
</reference>
<evidence type="ECO:0000256" key="5">
    <source>
        <dbReference type="ARBA" id="ARBA00023239"/>
    </source>
</evidence>
<dbReference type="NCBIfam" id="NF002111">
    <property type="entry name" value="PRK00951.2-1"/>
    <property type="match status" value="1"/>
</dbReference>
<dbReference type="NCBIfam" id="NF002114">
    <property type="entry name" value="PRK00951.2-4"/>
    <property type="match status" value="1"/>
</dbReference>
<evidence type="ECO:0000256" key="7">
    <source>
        <dbReference type="RuleBase" id="RU000599"/>
    </source>
</evidence>
<name>A0A263BTW2_9BACI</name>
<proteinExistence type="inferred from homology"/>
<organism evidence="8 9">
    <name type="scientific">Lottiidibacillus patelloidae</name>
    <dbReference type="NCBI Taxonomy" id="2670334"/>
    <lineage>
        <taxon>Bacteria</taxon>
        <taxon>Bacillati</taxon>
        <taxon>Bacillota</taxon>
        <taxon>Bacilli</taxon>
        <taxon>Bacillales</taxon>
        <taxon>Bacillaceae</taxon>
        <taxon>Lottiidibacillus</taxon>
    </lineage>
</organism>
<keyword evidence="9" id="KW-1185">Reference proteome</keyword>
<dbReference type="SUPFAM" id="SSF54211">
    <property type="entry name" value="Ribosomal protein S5 domain 2-like"/>
    <property type="match status" value="2"/>
</dbReference>
<dbReference type="HAMAP" id="MF_00076">
    <property type="entry name" value="HisB"/>
    <property type="match status" value="1"/>
</dbReference>
<dbReference type="CDD" id="cd07914">
    <property type="entry name" value="IGPD"/>
    <property type="match status" value="1"/>
</dbReference>
<gene>
    <name evidence="6" type="primary">hisB</name>
    <name evidence="8" type="ORF">CIB95_09485</name>
</gene>
<evidence type="ECO:0000256" key="3">
    <source>
        <dbReference type="ARBA" id="ARBA00022605"/>
    </source>
</evidence>
<dbReference type="FunFam" id="3.30.230.40:FF:000001">
    <property type="entry name" value="Imidazoleglycerol-phosphate dehydratase HisB"/>
    <property type="match status" value="1"/>
</dbReference>
<comment type="caution">
    <text evidence="8">The sequence shown here is derived from an EMBL/GenBank/DDBJ whole genome shotgun (WGS) entry which is preliminary data.</text>
</comment>
<dbReference type="PANTHER" id="PTHR23133:SF2">
    <property type="entry name" value="IMIDAZOLEGLYCEROL-PHOSPHATE DEHYDRATASE"/>
    <property type="match status" value="1"/>
</dbReference>
<dbReference type="AlphaFoldDB" id="A0A263BTW2"/>
<accession>A0A263BTW2</accession>
<evidence type="ECO:0000256" key="4">
    <source>
        <dbReference type="ARBA" id="ARBA00023102"/>
    </source>
</evidence>
<evidence type="ECO:0000256" key="1">
    <source>
        <dbReference type="ARBA" id="ARBA00005047"/>
    </source>
</evidence>
<dbReference type="Gene3D" id="3.30.230.40">
    <property type="entry name" value="Imidazole glycerol phosphate dehydratase, domain 1"/>
    <property type="match status" value="2"/>
</dbReference>
<dbReference type="GO" id="GO:0000105">
    <property type="term" value="P:L-histidine biosynthetic process"/>
    <property type="evidence" value="ECO:0007669"/>
    <property type="project" value="UniProtKB-UniRule"/>
</dbReference>
<keyword evidence="5 6" id="KW-0456">Lyase</keyword>
<dbReference type="GO" id="GO:0004424">
    <property type="term" value="F:imidazoleglycerol-phosphate dehydratase activity"/>
    <property type="evidence" value="ECO:0007669"/>
    <property type="project" value="UniProtKB-UniRule"/>
</dbReference>
<dbReference type="InterPro" id="IPR020568">
    <property type="entry name" value="Ribosomal_Su5_D2-typ_SF"/>
</dbReference>